<keyword evidence="2" id="KW-1185">Reference proteome</keyword>
<evidence type="ECO:0000313" key="2">
    <source>
        <dbReference type="Proteomes" id="UP000814033"/>
    </source>
</evidence>
<reference evidence="1" key="1">
    <citation type="submission" date="2021-02" db="EMBL/GenBank/DDBJ databases">
        <authorList>
            <consortium name="DOE Joint Genome Institute"/>
            <person name="Ahrendt S."/>
            <person name="Looney B.P."/>
            <person name="Miyauchi S."/>
            <person name="Morin E."/>
            <person name="Drula E."/>
            <person name="Courty P.E."/>
            <person name="Chicoki N."/>
            <person name="Fauchery L."/>
            <person name="Kohler A."/>
            <person name="Kuo A."/>
            <person name="Labutti K."/>
            <person name="Pangilinan J."/>
            <person name="Lipzen A."/>
            <person name="Riley R."/>
            <person name="Andreopoulos W."/>
            <person name="He G."/>
            <person name="Johnson J."/>
            <person name="Barry K.W."/>
            <person name="Grigoriev I.V."/>
            <person name="Nagy L."/>
            <person name="Hibbett D."/>
            <person name="Henrissat B."/>
            <person name="Matheny P.B."/>
            <person name="Labbe J."/>
            <person name="Martin F."/>
        </authorList>
    </citation>
    <scope>NUCLEOTIDE SEQUENCE</scope>
    <source>
        <strain evidence="1">FP105234-sp</strain>
    </source>
</reference>
<name>A0ACB8S729_9AGAM</name>
<evidence type="ECO:0000313" key="1">
    <source>
        <dbReference type="EMBL" id="KAI0052190.1"/>
    </source>
</evidence>
<gene>
    <name evidence="1" type="ORF">FA95DRAFT_65983</name>
</gene>
<proteinExistence type="predicted"/>
<organism evidence="1 2">
    <name type="scientific">Auriscalpium vulgare</name>
    <dbReference type="NCBI Taxonomy" id="40419"/>
    <lineage>
        <taxon>Eukaryota</taxon>
        <taxon>Fungi</taxon>
        <taxon>Dikarya</taxon>
        <taxon>Basidiomycota</taxon>
        <taxon>Agaricomycotina</taxon>
        <taxon>Agaricomycetes</taxon>
        <taxon>Russulales</taxon>
        <taxon>Auriscalpiaceae</taxon>
        <taxon>Auriscalpium</taxon>
    </lineage>
</organism>
<protein>
    <submittedName>
        <fullName evidence="1">Uncharacterized protein</fullName>
    </submittedName>
</protein>
<dbReference type="EMBL" id="MU275847">
    <property type="protein sequence ID" value="KAI0052190.1"/>
    <property type="molecule type" value="Genomic_DNA"/>
</dbReference>
<dbReference type="Proteomes" id="UP000814033">
    <property type="component" value="Unassembled WGS sequence"/>
</dbReference>
<sequence length="245" mass="26944">MAARPSYVGTGAGVLACCTASSSSQLLLSARLAIVPGPPASGQSMLQGVVRAGERCLCLCQHALAHDPLRLRWCTISIGGSRARALERSVAPGSLRDMKCAEYTYVEEEISAGDLLPENANALSDRGRVRWTNFIQRRRRCRGAGKSASSARPNHERGKADARLIGHEWSVTERKRYVRVCCTWVCRLCIHAAAKNRAWRSIPKVIDRCVPRRLEALRVPYVDRGVPARDVCLVQAVSEPRLLAM</sequence>
<reference evidence="1" key="2">
    <citation type="journal article" date="2022" name="New Phytol.">
        <title>Evolutionary transition to the ectomycorrhizal habit in the genomes of a hyperdiverse lineage of mushroom-forming fungi.</title>
        <authorList>
            <person name="Looney B."/>
            <person name="Miyauchi S."/>
            <person name="Morin E."/>
            <person name="Drula E."/>
            <person name="Courty P.E."/>
            <person name="Kohler A."/>
            <person name="Kuo A."/>
            <person name="LaButti K."/>
            <person name="Pangilinan J."/>
            <person name="Lipzen A."/>
            <person name="Riley R."/>
            <person name="Andreopoulos W."/>
            <person name="He G."/>
            <person name="Johnson J."/>
            <person name="Nolan M."/>
            <person name="Tritt A."/>
            <person name="Barry K.W."/>
            <person name="Grigoriev I.V."/>
            <person name="Nagy L.G."/>
            <person name="Hibbett D."/>
            <person name="Henrissat B."/>
            <person name="Matheny P.B."/>
            <person name="Labbe J."/>
            <person name="Martin F.M."/>
        </authorList>
    </citation>
    <scope>NUCLEOTIDE SEQUENCE</scope>
    <source>
        <strain evidence="1">FP105234-sp</strain>
    </source>
</reference>
<comment type="caution">
    <text evidence="1">The sequence shown here is derived from an EMBL/GenBank/DDBJ whole genome shotgun (WGS) entry which is preliminary data.</text>
</comment>
<accession>A0ACB8S729</accession>